<dbReference type="RefSeq" id="WP_185374970.1">
    <property type="nucleotide sequence ID" value="NZ_JAARRM010000007.1"/>
</dbReference>
<sequence>MDNNINILNEENYTKLTVETEKGEKVAEVTTTDATPAEGYHIKLTPRYD</sequence>
<comment type="caution">
    <text evidence="1">The sequence shown here is derived from an EMBL/GenBank/DDBJ whole genome shotgun (WGS) entry which is preliminary data.</text>
</comment>
<evidence type="ECO:0000313" key="2">
    <source>
        <dbReference type="Proteomes" id="UP000559885"/>
    </source>
</evidence>
<proteinExistence type="predicted"/>
<reference evidence="1 2" key="1">
    <citation type="submission" date="2020-03" db="EMBL/GenBank/DDBJ databases">
        <title>Soil Listeria distribution.</title>
        <authorList>
            <person name="Liao J."/>
            <person name="Wiedmann M."/>
        </authorList>
    </citation>
    <scope>NUCLEOTIDE SEQUENCE [LARGE SCALE GENOMIC DNA]</scope>
    <source>
        <strain evidence="1 2">FSL L7-1507</strain>
    </source>
</reference>
<accession>A0A841ZSQ0</accession>
<protein>
    <submittedName>
        <fullName evidence="1">Uncharacterized protein</fullName>
    </submittedName>
</protein>
<organism evidence="1 2">
    <name type="scientific">Listeria aquatica</name>
    <dbReference type="NCBI Taxonomy" id="1494960"/>
    <lineage>
        <taxon>Bacteria</taxon>
        <taxon>Bacillati</taxon>
        <taxon>Bacillota</taxon>
        <taxon>Bacilli</taxon>
        <taxon>Bacillales</taxon>
        <taxon>Listeriaceae</taxon>
        <taxon>Listeria</taxon>
    </lineage>
</organism>
<gene>
    <name evidence="1" type="ORF">HB912_12275</name>
</gene>
<evidence type="ECO:0000313" key="1">
    <source>
        <dbReference type="EMBL" id="MBC1522424.1"/>
    </source>
</evidence>
<dbReference type="AlphaFoldDB" id="A0A841ZSQ0"/>
<dbReference type="Proteomes" id="UP000559885">
    <property type="component" value="Unassembled WGS sequence"/>
</dbReference>
<dbReference type="EMBL" id="JAARRM010000007">
    <property type="protein sequence ID" value="MBC1522424.1"/>
    <property type="molecule type" value="Genomic_DNA"/>
</dbReference>
<name>A0A841ZSQ0_9LIST</name>